<dbReference type="InterPro" id="IPR006311">
    <property type="entry name" value="TAT_signal"/>
</dbReference>
<evidence type="ECO:0000313" key="1">
    <source>
        <dbReference type="EMBL" id="MBK7416512.1"/>
    </source>
</evidence>
<reference evidence="1 2" key="1">
    <citation type="submission" date="2020-10" db="EMBL/GenBank/DDBJ databases">
        <title>Connecting structure to function with the recovery of over 1000 high-quality activated sludge metagenome-assembled genomes encoding full-length rRNA genes using long-read sequencing.</title>
        <authorList>
            <person name="Singleton C.M."/>
            <person name="Petriglieri F."/>
            <person name="Kristensen J.M."/>
            <person name="Kirkegaard R.H."/>
            <person name="Michaelsen T.Y."/>
            <person name="Andersen M.H."/>
            <person name="Karst S.M."/>
            <person name="Dueholm M.S."/>
            <person name="Nielsen P.H."/>
            <person name="Albertsen M."/>
        </authorList>
    </citation>
    <scope>NUCLEOTIDE SEQUENCE [LARGE SCALE GENOMIC DNA]</scope>
    <source>
        <strain evidence="1">EsbW_18-Q3-R4-48_BATAC.463</strain>
    </source>
</reference>
<gene>
    <name evidence="1" type="ORF">IPJ38_16910</name>
</gene>
<comment type="caution">
    <text evidence="1">The sequence shown here is derived from an EMBL/GenBank/DDBJ whole genome shotgun (WGS) entry which is preliminary data.</text>
</comment>
<accession>A0A935JZG2</accession>
<name>A0A935JZG2_9RHOO</name>
<dbReference type="Proteomes" id="UP000739411">
    <property type="component" value="Unassembled WGS sequence"/>
</dbReference>
<dbReference type="AlphaFoldDB" id="A0A935JZG2"/>
<organism evidence="1 2">
    <name type="scientific">Candidatus Dechloromonas phosphorivorans</name>
    <dbReference type="NCBI Taxonomy" id="2899244"/>
    <lineage>
        <taxon>Bacteria</taxon>
        <taxon>Pseudomonadati</taxon>
        <taxon>Pseudomonadota</taxon>
        <taxon>Betaproteobacteria</taxon>
        <taxon>Rhodocyclales</taxon>
        <taxon>Azonexaceae</taxon>
        <taxon>Dechloromonas</taxon>
    </lineage>
</organism>
<evidence type="ECO:0000313" key="2">
    <source>
        <dbReference type="Proteomes" id="UP000739411"/>
    </source>
</evidence>
<dbReference type="EMBL" id="JADJMS010000046">
    <property type="protein sequence ID" value="MBK7416512.1"/>
    <property type="molecule type" value="Genomic_DNA"/>
</dbReference>
<evidence type="ECO:0008006" key="3">
    <source>
        <dbReference type="Google" id="ProtNLM"/>
    </source>
</evidence>
<proteinExistence type="predicted"/>
<protein>
    <recommendedName>
        <fullName evidence="3">Twin-arginine translocation signal domain-containing protein</fullName>
    </recommendedName>
</protein>
<sequence length="74" mass="7529">MDSTQVPTSCAAQPASADPAACASSAAKASRRNFLKAGGMLSLSSLMGTAALMTQSDDAHAAAEWAEHFRKTTA</sequence>
<dbReference type="PROSITE" id="PS51318">
    <property type="entry name" value="TAT"/>
    <property type="match status" value="1"/>
</dbReference>